<evidence type="ECO:0000256" key="2">
    <source>
        <dbReference type="ARBA" id="ARBA00022692"/>
    </source>
</evidence>
<evidence type="ECO:0000256" key="3">
    <source>
        <dbReference type="ARBA" id="ARBA00022989"/>
    </source>
</evidence>
<feature type="transmembrane region" description="Helical" evidence="5">
    <location>
        <begin position="180"/>
        <end position="205"/>
    </location>
</feature>
<accession>A0A915CPW8</accession>
<dbReference type="Proteomes" id="UP000887574">
    <property type="component" value="Unplaced"/>
</dbReference>
<dbReference type="PANTHER" id="PTHR23507">
    <property type="entry name" value="ZGC:174356"/>
    <property type="match status" value="1"/>
</dbReference>
<dbReference type="InterPro" id="IPR036259">
    <property type="entry name" value="MFS_trans_sf"/>
</dbReference>
<name>A0A915CPW8_9BILA</name>
<feature type="transmembrane region" description="Helical" evidence="5">
    <location>
        <begin position="149"/>
        <end position="168"/>
    </location>
</feature>
<sequence length="257" mass="29189">MSTMAEDDITEETSYSWKTRLTTFVKELKIHTEPLILLISLCNGAKNVLQPHLSEAKMQRAYQPPSGLDPTALKKFYNKKMVSWEQNYTYVNVPMACFIGLLYGAYSDRKGRKLPILLGILSTLLDCMIRTFVWWDWVDLDLKWLFVDAAINGLLGGTSITMMNAYLVDKFRTTTLSVRMILFSAIFSVGALLGVQLASVFIRFINIQENQEERSATPKSTLFAVMLQGIIDLQVLLKYSLVFDLTMVPCYLDCAFS</sequence>
<dbReference type="PANTHER" id="PTHR23507:SF11">
    <property type="entry name" value="SOLUTE CARRIER FAMILY RELATED"/>
    <property type="match status" value="1"/>
</dbReference>
<keyword evidence="2 5" id="KW-0812">Transmembrane</keyword>
<evidence type="ECO:0000313" key="7">
    <source>
        <dbReference type="WBParaSite" id="jg11328"/>
    </source>
</evidence>
<dbReference type="SUPFAM" id="SSF103473">
    <property type="entry name" value="MFS general substrate transporter"/>
    <property type="match status" value="1"/>
</dbReference>
<dbReference type="GO" id="GO:0022857">
    <property type="term" value="F:transmembrane transporter activity"/>
    <property type="evidence" value="ECO:0007669"/>
    <property type="project" value="InterPro"/>
</dbReference>
<evidence type="ECO:0000313" key="6">
    <source>
        <dbReference type="Proteomes" id="UP000887574"/>
    </source>
</evidence>
<dbReference type="AlphaFoldDB" id="A0A915CPW8"/>
<comment type="subcellular location">
    <subcellularLocation>
        <location evidence="1">Membrane</location>
        <topology evidence="1">Multi-pass membrane protein</topology>
    </subcellularLocation>
</comment>
<feature type="transmembrane region" description="Helical" evidence="5">
    <location>
        <begin position="118"/>
        <end position="137"/>
    </location>
</feature>
<dbReference type="InterPro" id="IPR011701">
    <property type="entry name" value="MFS"/>
</dbReference>
<dbReference type="WBParaSite" id="jg11328">
    <property type="protein sequence ID" value="jg11328"/>
    <property type="gene ID" value="jg11328"/>
</dbReference>
<feature type="transmembrane region" description="Helical" evidence="5">
    <location>
        <begin position="88"/>
        <end position="106"/>
    </location>
</feature>
<protein>
    <submittedName>
        <fullName evidence="7">Solute carrier family 46 member 3</fullName>
    </submittedName>
</protein>
<reference evidence="7" key="1">
    <citation type="submission" date="2022-11" db="UniProtKB">
        <authorList>
            <consortium name="WormBaseParasite"/>
        </authorList>
    </citation>
    <scope>IDENTIFICATION</scope>
</reference>
<evidence type="ECO:0000256" key="4">
    <source>
        <dbReference type="ARBA" id="ARBA00023136"/>
    </source>
</evidence>
<dbReference type="Gene3D" id="1.20.1250.20">
    <property type="entry name" value="MFS general substrate transporter like domains"/>
    <property type="match status" value="1"/>
</dbReference>
<organism evidence="6 7">
    <name type="scientific">Ditylenchus dipsaci</name>
    <dbReference type="NCBI Taxonomy" id="166011"/>
    <lineage>
        <taxon>Eukaryota</taxon>
        <taxon>Metazoa</taxon>
        <taxon>Ecdysozoa</taxon>
        <taxon>Nematoda</taxon>
        <taxon>Chromadorea</taxon>
        <taxon>Rhabditida</taxon>
        <taxon>Tylenchina</taxon>
        <taxon>Tylenchomorpha</taxon>
        <taxon>Sphaerularioidea</taxon>
        <taxon>Anguinidae</taxon>
        <taxon>Anguininae</taxon>
        <taxon>Ditylenchus</taxon>
    </lineage>
</organism>
<dbReference type="Pfam" id="PF07690">
    <property type="entry name" value="MFS_1"/>
    <property type="match status" value="1"/>
</dbReference>
<evidence type="ECO:0000256" key="5">
    <source>
        <dbReference type="SAM" id="Phobius"/>
    </source>
</evidence>
<keyword evidence="3 5" id="KW-1133">Transmembrane helix</keyword>
<keyword evidence="6" id="KW-1185">Reference proteome</keyword>
<proteinExistence type="predicted"/>
<keyword evidence="4 5" id="KW-0472">Membrane</keyword>
<dbReference type="GO" id="GO:0016020">
    <property type="term" value="C:membrane"/>
    <property type="evidence" value="ECO:0007669"/>
    <property type="project" value="UniProtKB-SubCell"/>
</dbReference>
<evidence type="ECO:0000256" key="1">
    <source>
        <dbReference type="ARBA" id="ARBA00004141"/>
    </source>
</evidence>